<feature type="domain" description="Histidine kinase/HSP90-like ATPase" evidence="10">
    <location>
        <begin position="340"/>
        <end position="430"/>
    </location>
</feature>
<feature type="transmembrane region" description="Helical" evidence="9">
    <location>
        <begin position="70"/>
        <end position="95"/>
    </location>
</feature>
<evidence type="ECO:0000259" key="10">
    <source>
        <dbReference type="SMART" id="SM00387"/>
    </source>
</evidence>
<feature type="transmembrane region" description="Helical" evidence="9">
    <location>
        <begin position="182"/>
        <end position="205"/>
    </location>
</feature>
<dbReference type="GO" id="GO:0016020">
    <property type="term" value="C:membrane"/>
    <property type="evidence" value="ECO:0007669"/>
    <property type="project" value="InterPro"/>
</dbReference>
<keyword evidence="7" id="KW-0067">ATP-binding</keyword>
<organism evidence="11 12">
    <name type="scientific">Micromonospora endolithica</name>
    <dbReference type="NCBI Taxonomy" id="230091"/>
    <lineage>
        <taxon>Bacteria</taxon>
        <taxon>Bacillati</taxon>
        <taxon>Actinomycetota</taxon>
        <taxon>Actinomycetes</taxon>
        <taxon>Micromonosporales</taxon>
        <taxon>Micromonosporaceae</taxon>
        <taxon>Micromonospora</taxon>
    </lineage>
</organism>
<dbReference type="CDD" id="cd16917">
    <property type="entry name" value="HATPase_UhpB-NarQ-NarX-like"/>
    <property type="match status" value="1"/>
</dbReference>
<evidence type="ECO:0000256" key="5">
    <source>
        <dbReference type="ARBA" id="ARBA00022741"/>
    </source>
</evidence>
<keyword evidence="5" id="KW-0547">Nucleotide-binding</keyword>
<dbReference type="GO" id="GO:0046983">
    <property type="term" value="F:protein dimerization activity"/>
    <property type="evidence" value="ECO:0007669"/>
    <property type="project" value="InterPro"/>
</dbReference>
<proteinExistence type="predicted"/>
<comment type="catalytic activity">
    <reaction evidence="1">
        <text>ATP + protein L-histidine = ADP + protein N-phospho-L-histidine.</text>
        <dbReference type="EC" id="2.7.13.3"/>
    </reaction>
</comment>
<feature type="transmembrane region" description="Helical" evidence="9">
    <location>
        <begin position="28"/>
        <end position="50"/>
    </location>
</feature>
<dbReference type="Pfam" id="PF02518">
    <property type="entry name" value="HATPase_c"/>
    <property type="match status" value="1"/>
</dbReference>
<dbReference type="SUPFAM" id="SSF55874">
    <property type="entry name" value="ATPase domain of HSP90 chaperone/DNA topoisomerase II/histidine kinase"/>
    <property type="match status" value="1"/>
</dbReference>
<keyword evidence="3" id="KW-0597">Phosphoprotein</keyword>
<reference evidence="11 12" key="1">
    <citation type="journal article" date="2004" name="Syst. Appl. Microbiol.">
        <title>Cryptoendolithic actinomycetes from antarctic sandstone rock samples: Micromonospora endolithica sp. nov. and two isolates related to Micromonospora coerulea Jensen 1932.</title>
        <authorList>
            <person name="Hirsch P."/>
            <person name="Mevs U."/>
            <person name="Kroppenstedt R.M."/>
            <person name="Schumann P."/>
            <person name="Stackebrandt E."/>
        </authorList>
    </citation>
    <scope>NUCLEOTIDE SEQUENCE [LARGE SCALE GENOMIC DNA]</scope>
    <source>
        <strain evidence="11 12">JCM 12677</strain>
    </source>
</reference>
<dbReference type="EMBL" id="RBAK01000016">
    <property type="protein sequence ID" value="RKN39680.1"/>
    <property type="molecule type" value="Genomic_DNA"/>
</dbReference>
<dbReference type="GO" id="GO:0000155">
    <property type="term" value="F:phosphorelay sensor kinase activity"/>
    <property type="evidence" value="ECO:0007669"/>
    <property type="project" value="InterPro"/>
</dbReference>
<dbReference type="Gene3D" id="3.30.565.10">
    <property type="entry name" value="Histidine kinase-like ATPase, C-terminal domain"/>
    <property type="match status" value="1"/>
</dbReference>
<dbReference type="PANTHER" id="PTHR24421:SF10">
    <property type="entry name" value="NITRATE_NITRITE SENSOR PROTEIN NARQ"/>
    <property type="match status" value="1"/>
</dbReference>
<keyword evidence="9" id="KW-1133">Transmembrane helix</keyword>
<evidence type="ECO:0000313" key="11">
    <source>
        <dbReference type="EMBL" id="RKN39680.1"/>
    </source>
</evidence>
<dbReference type="InterPro" id="IPR050482">
    <property type="entry name" value="Sensor_HK_TwoCompSys"/>
</dbReference>
<evidence type="ECO:0000256" key="7">
    <source>
        <dbReference type="ARBA" id="ARBA00022840"/>
    </source>
</evidence>
<keyword evidence="9" id="KW-0812">Transmembrane</keyword>
<dbReference type="PANTHER" id="PTHR24421">
    <property type="entry name" value="NITRATE/NITRITE SENSOR PROTEIN NARX-RELATED"/>
    <property type="match status" value="1"/>
</dbReference>
<accession>A0A3A9YUR5</accession>
<evidence type="ECO:0000256" key="1">
    <source>
        <dbReference type="ARBA" id="ARBA00000085"/>
    </source>
</evidence>
<dbReference type="SMART" id="SM00387">
    <property type="entry name" value="HATPase_c"/>
    <property type="match status" value="1"/>
</dbReference>
<evidence type="ECO:0000256" key="4">
    <source>
        <dbReference type="ARBA" id="ARBA00022679"/>
    </source>
</evidence>
<keyword evidence="4" id="KW-0808">Transferase</keyword>
<dbReference type="AlphaFoldDB" id="A0A3A9YUR5"/>
<dbReference type="GO" id="GO:0005524">
    <property type="term" value="F:ATP binding"/>
    <property type="evidence" value="ECO:0007669"/>
    <property type="project" value="UniProtKB-KW"/>
</dbReference>
<dbReference type="InterPro" id="IPR003594">
    <property type="entry name" value="HATPase_dom"/>
</dbReference>
<sequence>MTTAPPTHLAAALRRPGYLITAWPWRALAYLVTTTPVAGVLAVGLLVIVAPLTASFRSLQWGGPPPSTPLVVFLVVAGSAVVGLAPVVGVAVAALERWRLGLVDDRPVPAPVWRGVAARWSTAAGWREAGYTVWLATVVPAAYWLVLLLVALDVMLVVSPIAAGTADDVIVAWATVDTPRQATPYAVVGVLLVPVLWYGLGLLAAAQAAVARRLLGRTGDETALREVSRSRTRLASAYENERRRIERDVHDGAQPRLTSLSLQLGLARLDVPEDSPAARPLAVAHEQARGLMVLLRQIVQGIRPQSLAELGLAGAVGELAGESTVPVTVHADLDGPLPELTETTAYFVVSEALSNVARHADASRAQVRLTRERSTLVVEISDDGHGGADPGRGTGLAGLADRVAAANGRLLLASPAGGPTLVRVELPCRP</sequence>
<dbReference type="Pfam" id="PF13796">
    <property type="entry name" value="Sensor"/>
    <property type="match status" value="1"/>
</dbReference>
<dbReference type="Pfam" id="PF07730">
    <property type="entry name" value="HisKA_3"/>
    <property type="match status" value="1"/>
</dbReference>
<evidence type="ECO:0000256" key="3">
    <source>
        <dbReference type="ARBA" id="ARBA00022553"/>
    </source>
</evidence>
<dbReference type="InterPro" id="IPR011712">
    <property type="entry name" value="Sig_transdc_His_kin_sub3_dim/P"/>
</dbReference>
<dbReference type="RefSeq" id="WP_120732096.1">
    <property type="nucleotide sequence ID" value="NZ_RBAK01000016.1"/>
</dbReference>
<dbReference type="OrthoDB" id="4198152at2"/>
<keyword evidence="12" id="KW-1185">Reference proteome</keyword>
<keyword evidence="9" id="KW-0472">Membrane</keyword>
<dbReference type="Proteomes" id="UP000281726">
    <property type="component" value="Unassembled WGS sequence"/>
</dbReference>
<name>A0A3A9YUR5_9ACTN</name>
<dbReference type="InterPro" id="IPR025828">
    <property type="entry name" value="Put_sensor_dom"/>
</dbReference>
<evidence type="ECO:0000256" key="9">
    <source>
        <dbReference type="SAM" id="Phobius"/>
    </source>
</evidence>
<protein>
    <recommendedName>
        <fullName evidence="2">histidine kinase</fullName>
        <ecNumber evidence="2">2.7.13.3</ecNumber>
    </recommendedName>
</protein>
<gene>
    <name evidence="11" type="ORF">D7223_28285</name>
</gene>
<keyword evidence="8" id="KW-0902">Two-component regulatory system</keyword>
<evidence type="ECO:0000313" key="12">
    <source>
        <dbReference type="Proteomes" id="UP000281726"/>
    </source>
</evidence>
<evidence type="ECO:0000256" key="8">
    <source>
        <dbReference type="ARBA" id="ARBA00023012"/>
    </source>
</evidence>
<feature type="transmembrane region" description="Helical" evidence="9">
    <location>
        <begin position="141"/>
        <end position="162"/>
    </location>
</feature>
<dbReference type="Gene3D" id="1.20.5.1930">
    <property type="match status" value="1"/>
</dbReference>
<evidence type="ECO:0000256" key="2">
    <source>
        <dbReference type="ARBA" id="ARBA00012438"/>
    </source>
</evidence>
<keyword evidence="6 11" id="KW-0418">Kinase</keyword>
<dbReference type="EC" id="2.7.13.3" evidence="2"/>
<evidence type="ECO:0000256" key="6">
    <source>
        <dbReference type="ARBA" id="ARBA00022777"/>
    </source>
</evidence>
<dbReference type="InterPro" id="IPR036890">
    <property type="entry name" value="HATPase_C_sf"/>
</dbReference>
<comment type="caution">
    <text evidence="11">The sequence shown here is derived from an EMBL/GenBank/DDBJ whole genome shotgun (WGS) entry which is preliminary data.</text>
</comment>